<protein>
    <submittedName>
        <fullName evidence="4">Uncharacterized protein</fullName>
    </submittedName>
</protein>
<keyword evidence="5" id="KW-1185">Reference proteome</keyword>
<feature type="compositionally biased region" description="Low complexity" evidence="1">
    <location>
        <begin position="145"/>
        <end position="176"/>
    </location>
</feature>
<dbReference type="EMBL" id="JAKIXB020000006">
    <property type="protein sequence ID" value="KAL1607490.1"/>
    <property type="molecule type" value="Genomic_DNA"/>
</dbReference>
<keyword evidence="2" id="KW-0812">Transmembrane</keyword>
<evidence type="ECO:0000256" key="1">
    <source>
        <dbReference type="SAM" id="MobiDB-lite"/>
    </source>
</evidence>
<feature type="chain" id="PRO_5045164276" evidence="3">
    <location>
        <begin position="20"/>
        <end position="206"/>
    </location>
</feature>
<evidence type="ECO:0000256" key="3">
    <source>
        <dbReference type="SAM" id="SignalP"/>
    </source>
</evidence>
<feature type="signal peptide" evidence="3">
    <location>
        <begin position="1"/>
        <end position="19"/>
    </location>
</feature>
<feature type="transmembrane region" description="Helical" evidence="2">
    <location>
        <begin position="186"/>
        <end position="205"/>
    </location>
</feature>
<feature type="region of interest" description="Disordered" evidence="1">
    <location>
        <begin position="129"/>
        <end position="176"/>
    </location>
</feature>
<comment type="caution">
    <text evidence="4">The sequence shown here is derived from an EMBL/GenBank/DDBJ whole genome shotgun (WGS) entry which is preliminary data.</text>
</comment>
<evidence type="ECO:0000313" key="4">
    <source>
        <dbReference type="EMBL" id="KAL1607490.1"/>
    </source>
</evidence>
<reference evidence="4 5" key="1">
    <citation type="submission" date="2024-02" db="EMBL/GenBank/DDBJ databases">
        <title>De novo assembly and annotation of 12 fungi associated with fruit tree decline syndrome in Ontario, Canada.</title>
        <authorList>
            <person name="Sulman M."/>
            <person name="Ellouze W."/>
            <person name="Ilyukhin E."/>
        </authorList>
    </citation>
    <scope>NUCLEOTIDE SEQUENCE [LARGE SCALE GENOMIC DNA]</scope>
    <source>
        <strain evidence="4 5">M97-236</strain>
    </source>
</reference>
<gene>
    <name evidence="4" type="ORF">SLS59_002458</name>
</gene>
<name>A0ABR3RST5_9PLEO</name>
<evidence type="ECO:0000313" key="5">
    <source>
        <dbReference type="Proteomes" id="UP001521222"/>
    </source>
</evidence>
<keyword evidence="2" id="KW-0472">Membrane</keyword>
<proteinExistence type="predicted"/>
<keyword evidence="2" id="KW-1133">Transmembrane helix</keyword>
<evidence type="ECO:0000256" key="2">
    <source>
        <dbReference type="SAM" id="Phobius"/>
    </source>
</evidence>
<organism evidence="4 5">
    <name type="scientific">Nothophoma quercina</name>
    <dbReference type="NCBI Taxonomy" id="749835"/>
    <lineage>
        <taxon>Eukaryota</taxon>
        <taxon>Fungi</taxon>
        <taxon>Dikarya</taxon>
        <taxon>Ascomycota</taxon>
        <taxon>Pezizomycotina</taxon>
        <taxon>Dothideomycetes</taxon>
        <taxon>Pleosporomycetidae</taxon>
        <taxon>Pleosporales</taxon>
        <taxon>Pleosporineae</taxon>
        <taxon>Didymellaceae</taxon>
        <taxon>Nothophoma</taxon>
    </lineage>
</organism>
<accession>A0ABR3RST5</accession>
<dbReference type="Proteomes" id="UP001521222">
    <property type="component" value="Unassembled WGS sequence"/>
</dbReference>
<sequence length="206" mass="20730">MRSTTVCSTLLLLAGVAVAQQSSESVVTEIPSSLIQTTEQVFTIQTSIPTGTSSICFEDCIQEPCNALGSDPLLSVPPVSLPVPISVSDGDVTLTLPVESLPPVGSEPTSTASATGTILTHPLLPPISQTTDPLMSIPQGETPITTGTSASSSATGNASASATRSAPAEQTTAAAPPSFKVDKTPFALALGISGLSVLLGAAWTLL</sequence>
<keyword evidence="3" id="KW-0732">Signal</keyword>